<feature type="transmembrane region" description="Helical" evidence="2">
    <location>
        <begin position="57"/>
        <end position="79"/>
    </location>
</feature>
<gene>
    <name evidence="3" type="ORF">NXT3_CH01638</name>
</gene>
<keyword evidence="2" id="KW-0812">Transmembrane</keyword>
<name>A0A2L0H420_RHIFR</name>
<keyword evidence="2" id="KW-1133">Transmembrane helix</keyword>
<accession>A0A2L0H420</accession>
<dbReference type="Proteomes" id="UP000239340">
    <property type="component" value="Chromosome"/>
</dbReference>
<reference evidence="3 4" key="1">
    <citation type="submission" date="2017-10" db="EMBL/GenBank/DDBJ databases">
        <title>Analysis of the genome sequences of Rhizobium populations associated to common bean (phaseolus vulgaris).</title>
        <authorList>
            <person name="Bustos P."/>
            <person name="Santamaria R.I."/>
            <person name="Miranda-Sanchez F."/>
            <person name="Perez-Carrascal O."/>
            <person name="Juarez S."/>
            <person name="Lozano L."/>
            <person name="Martinez-Flores I."/>
            <person name="Vinuesa P."/>
            <person name="Martinez-Romero E."/>
            <person name="Cevallos M.A."/>
            <person name="Romero D."/>
            <person name="Davila G."/>
            <person name="Gonzalez V."/>
        </authorList>
    </citation>
    <scope>NUCLEOTIDE SEQUENCE [LARGE SCALE GENOMIC DNA]</scope>
    <source>
        <strain evidence="3 4">NXT3</strain>
    </source>
</reference>
<organism evidence="3 4">
    <name type="scientific">Rhizobium fredii</name>
    <name type="common">Sinorhizobium fredii</name>
    <dbReference type="NCBI Taxonomy" id="380"/>
    <lineage>
        <taxon>Bacteria</taxon>
        <taxon>Pseudomonadati</taxon>
        <taxon>Pseudomonadota</taxon>
        <taxon>Alphaproteobacteria</taxon>
        <taxon>Hyphomicrobiales</taxon>
        <taxon>Rhizobiaceae</taxon>
        <taxon>Sinorhizobium/Ensifer group</taxon>
        <taxon>Sinorhizobium</taxon>
    </lineage>
</organism>
<dbReference type="EMBL" id="CP024307">
    <property type="protein sequence ID" value="AUX76213.1"/>
    <property type="molecule type" value="Genomic_DNA"/>
</dbReference>
<feature type="coiled-coil region" evidence="1">
    <location>
        <begin position="81"/>
        <end position="108"/>
    </location>
</feature>
<keyword evidence="2" id="KW-0472">Membrane</keyword>
<keyword evidence="1" id="KW-0175">Coiled coil</keyword>
<dbReference type="AlphaFoldDB" id="A0A2L0H420"/>
<evidence type="ECO:0000256" key="1">
    <source>
        <dbReference type="SAM" id="Coils"/>
    </source>
</evidence>
<feature type="transmembrane region" description="Helical" evidence="2">
    <location>
        <begin position="31"/>
        <end position="51"/>
    </location>
</feature>
<evidence type="ECO:0000256" key="2">
    <source>
        <dbReference type="SAM" id="Phobius"/>
    </source>
</evidence>
<evidence type="ECO:0000313" key="4">
    <source>
        <dbReference type="Proteomes" id="UP000239340"/>
    </source>
</evidence>
<sequence length="286" mass="31263">MAISRRAKESLVDRGAFEQAGRWLDDHKTTIALLVSGIGLSVIKDLGVVALDGDQNAWARIASAVAVIGTVASAWYGGVSQAKLAGRNRELEQQLDDANELVRTFGSDYFAIWDNRLKVLAEVLNLDARDRVSVYRHTGNSFTMVGRFAMLPELDRPGRGVYPVDQGVIGAAWSRGDGKCVVQDLPDPVHDLDGYCARSRDEWKLPAGVVKKLGMKARSIAAFALNGHADSVRDAIVVFESNEADRFSIELLEHHIYGTTGKDIAHLLKVMGEREPSLDFAATRGF</sequence>
<protein>
    <submittedName>
        <fullName evidence="3">Uncharacterized protein</fullName>
    </submittedName>
</protein>
<proteinExistence type="predicted"/>
<evidence type="ECO:0000313" key="3">
    <source>
        <dbReference type="EMBL" id="AUX76213.1"/>
    </source>
</evidence>